<evidence type="ECO:0000256" key="6">
    <source>
        <dbReference type="ARBA" id="ARBA00022801"/>
    </source>
</evidence>
<feature type="domain" description="Tetrahydrofolate dehydrogenase/cyclohydrolase catalytic" evidence="13">
    <location>
        <begin position="5"/>
        <end position="120"/>
    </location>
</feature>
<keyword evidence="10 12" id="KW-0486">Methionine biosynthesis</keyword>
<dbReference type="SUPFAM" id="SSF53223">
    <property type="entry name" value="Aminoacid dehydrogenase-like, N-terminal domain"/>
    <property type="match status" value="1"/>
</dbReference>
<feature type="binding site" evidence="12">
    <location>
        <begin position="165"/>
        <end position="167"/>
    </location>
    <ligand>
        <name>NADP(+)</name>
        <dbReference type="ChEBI" id="CHEBI:58349"/>
    </ligand>
</feature>
<dbReference type="Gene3D" id="3.40.50.720">
    <property type="entry name" value="NAD(P)-binding Rossmann-like Domain"/>
    <property type="match status" value="1"/>
</dbReference>
<dbReference type="PROSITE" id="PS00767">
    <property type="entry name" value="THF_DHG_CYH_2"/>
    <property type="match status" value="1"/>
</dbReference>
<keyword evidence="11 12" id="KW-0511">Multifunctional enzyme</keyword>
<dbReference type="GO" id="GO:0004477">
    <property type="term" value="F:methenyltetrahydrofolate cyclohydrolase activity"/>
    <property type="evidence" value="ECO:0007669"/>
    <property type="project" value="UniProtKB-UniRule"/>
</dbReference>
<gene>
    <name evidence="12 15" type="primary">folD</name>
    <name evidence="15" type="ORF">EES38_15805</name>
</gene>
<dbReference type="PRINTS" id="PR00085">
    <property type="entry name" value="THFDHDRGNASE"/>
</dbReference>
<dbReference type="InterPro" id="IPR020867">
    <property type="entry name" value="THF_DH/CycHdrlase_CS"/>
</dbReference>
<evidence type="ECO:0000256" key="8">
    <source>
        <dbReference type="ARBA" id="ARBA00023002"/>
    </source>
</evidence>
<reference evidence="15 16" key="1">
    <citation type="submission" date="2018-11" db="EMBL/GenBank/DDBJ databases">
        <title>Vibrio LJC006 sp. nov., isolated from seawater during the bloom of the enteromorpha.</title>
        <authorList>
            <person name="Liang J."/>
        </authorList>
    </citation>
    <scope>NUCLEOTIDE SEQUENCE [LARGE SCALE GENOMIC DNA]</scope>
    <source>
        <strain evidence="15 16">LJC006</strain>
    </source>
</reference>
<sequence>MTKIIDGKQLAQQIISEVALEVEVIQHDSGKTPGLAVVLVGDDPASAVYVRNKIKRAKEAGIRSIEHRLDTAITQNDLESLIKQLNQDPTVHGILVQLPLPRHINEKDIIRLITPSKDVDGFHPHNVGLLSVGQSSLIPCTPMGCLEMLKRELGDIEGKHAVVIGRSNIVGKPMASLLLQENCTVTVVHSRTSDIEEVCKEADIIIAAVGIAKLVKDSWVKQGAVIIDVGINAVTVDGKRKLFGDVDFDSVAPKCSAISPVPGGVGPMTIACLMKNTLTAFKQQLSYLKQPVLQPVHEE</sequence>
<dbReference type="InterPro" id="IPR020630">
    <property type="entry name" value="THF_DH/CycHdrlase_cat_dom"/>
</dbReference>
<dbReference type="AlphaFoldDB" id="A0A3N9TDN4"/>
<comment type="subunit">
    <text evidence="2 12">Homodimer.</text>
</comment>
<keyword evidence="5 12" id="KW-0658">Purine biosynthesis</keyword>
<dbReference type="EC" id="1.5.1.5" evidence="12"/>
<dbReference type="Gene3D" id="3.40.50.10860">
    <property type="entry name" value="Leucine Dehydrogenase, chain A, domain 1"/>
    <property type="match status" value="1"/>
</dbReference>
<dbReference type="GO" id="GO:0000105">
    <property type="term" value="P:L-histidine biosynthetic process"/>
    <property type="evidence" value="ECO:0007669"/>
    <property type="project" value="UniProtKB-KW"/>
</dbReference>
<dbReference type="NCBIfam" id="NF010783">
    <property type="entry name" value="PRK14186.1"/>
    <property type="match status" value="1"/>
</dbReference>
<dbReference type="EMBL" id="RJVQ01000007">
    <property type="protein sequence ID" value="RQW62179.1"/>
    <property type="molecule type" value="Genomic_DNA"/>
</dbReference>
<dbReference type="GO" id="GO:0006164">
    <property type="term" value="P:purine nucleotide biosynthetic process"/>
    <property type="evidence" value="ECO:0007669"/>
    <property type="project" value="UniProtKB-KW"/>
</dbReference>
<dbReference type="RefSeq" id="WP_124938173.1">
    <property type="nucleotide sequence ID" value="NZ_RJVQ01000007.1"/>
</dbReference>
<evidence type="ECO:0000256" key="1">
    <source>
        <dbReference type="ARBA" id="ARBA00004777"/>
    </source>
</evidence>
<dbReference type="GO" id="GO:0004488">
    <property type="term" value="F:methylenetetrahydrofolate dehydrogenase (NADP+) activity"/>
    <property type="evidence" value="ECO:0007669"/>
    <property type="project" value="UniProtKB-UniRule"/>
</dbReference>
<dbReference type="UniPathway" id="UPA00193"/>
<dbReference type="InterPro" id="IPR000672">
    <property type="entry name" value="THF_DH/CycHdrlase"/>
</dbReference>
<keyword evidence="16" id="KW-1185">Reference proteome</keyword>
<comment type="similarity">
    <text evidence="12">Belongs to the tetrahydrofolate dehydrogenase/cyclohydrolase family.</text>
</comment>
<keyword evidence="3 12" id="KW-0554">One-carbon metabolism</keyword>
<keyword evidence="4 12" id="KW-0028">Amino-acid biosynthesis</keyword>
<dbReference type="GO" id="GO:0035999">
    <property type="term" value="P:tetrahydrofolate interconversion"/>
    <property type="evidence" value="ECO:0007669"/>
    <property type="project" value="UniProtKB-UniRule"/>
</dbReference>
<dbReference type="SUPFAM" id="SSF51735">
    <property type="entry name" value="NAD(P)-binding Rossmann-fold domains"/>
    <property type="match status" value="1"/>
</dbReference>
<evidence type="ECO:0000256" key="2">
    <source>
        <dbReference type="ARBA" id="ARBA00011738"/>
    </source>
</evidence>
<comment type="caution">
    <text evidence="15">The sequence shown here is derived from an EMBL/GenBank/DDBJ whole genome shotgun (WGS) entry which is preliminary data.</text>
</comment>
<dbReference type="OrthoDB" id="9803580at2"/>
<dbReference type="NCBIfam" id="NF010785">
    <property type="entry name" value="PRK14188.1"/>
    <property type="match status" value="1"/>
</dbReference>
<evidence type="ECO:0000256" key="11">
    <source>
        <dbReference type="ARBA" id="ARBA00023268"/>
    </source>
</evidence>
<accession>A0A3N9TDN4</accession>
<dbReference type="FunFam" id="3.40.50.720:FF:000006">
    <property type="entry name" value="Bifunctional protein FolD"/>
    <property type="match status" value="1"/>
</dbReference>
<dbReference type="GO" id="GO:0009086">
    <property type="term" value="P:methionine biosynthetic process"/>
    <property type="evidence" value="ECO:0007669"/>
    <property type="project" value="UniProtKB-KW"/>
</dbReference>
<dbReference type="FunFam" id="3.40.50.10860:FF:000005">
    <property type="entry name" value="C-1-tetrahydrofolate synthase, cytoplasmic, putative"/>
    <property type="match status" value="1"/>
</dbReference>
<feature type="domain" description="Tetrahydrofolate dehydrogenase/cyclohydrolase NAD(P)-binding" evidence="14">
    <location>
        <begin position="139"/>
        <end position="284"/>
    </location>
</feature>
<comment type="pathway">
    <text evidence="1 12">One-carbon metabolism; tetrahydrofolate interconversion.</text>
</comment>
<evidence type="ECO:0000256" key="4">
    <source>
        <dbReference type="ARBA" id="ARBA00022605"/>
    </source>
</evidence>
<comment type="caution">
    <text evidence="12">Lacks conserved residue(s) required for the propagation of feature annotation.</text>
</comment>
<name>A0A3N9TDN4_9VIBR</name>
<evidence type="ECO:0000259" key="13">
    <source>
        <dbReference type="Pfam" id="PF00763"/>
    </source>
</evidence>
<keyword evidence="6 12" id="KW-0378">Hydrolase</keyword>
<dbReference type="HAMAP" id="MF_01576">
    <property type="entry name" value="THF_DHG_CYH"/>
    <property type="match status" value="1"/>
</dbReference>
<keyword evidence="8 12" id="KW-0560">Oxidoreductase</keyword>
<evidence type="ECO:0000256" key="7">
    <source>
        <dbReference type="ARBA" id="ARBA00022857"/>
    </source>
</evidence>
<dbReference type="PANTHER" id="PTHR48099:SF5">
    <property type="entry name" value="C-1-TETRAHYDROFOLATE SYNTHASE, CYTOPLASMIC"/>
    <property type="match status" value="1"/>
</dbReference>
<dbReference type="InterPro" id="IPR046346">
    <property type="entry name" value="Aminoacid_DH-like_N_sf"/>
</dbReference>
<dbReference type="Proteomes" id="UP000281112">
    <property type="component" value="Unassembled WGS sequence"/>
</dbReference>
<evidence type="ECO:0000313" key="16">
    <source>
        <dbReference type="Proteomes" id="UP000281112"/>
    </source>
</evidence>
<dbReference type="CDD" id="cd01080">
    <property type="entry name" value="NAD_bind_m-THF_DH_Cyclohyd"/>
    <property type="match status" value="1"/>
</dbReference>
<keyword evidence="7 12" id="KW-0521">NADP</keyword>
<proteinExistence type="inferred from homology"/>
<comment type="catalytic activity">
    <reaction evidence="12">
        <text>(6R)-5,10-methenyltetrahydrofolate + H2O = (6R)-10-formyltetrahydrofolate + H(+)</text>
        <dbReference type="Rhea" id="RHEA:23700"/>
        <dbReference type="ChEBI" id="CHEBI:15377"/>
        <dbReference type="ChEBI" id="CHEBI:15378"/>
        <dbReference type="ChEBI" id="CHEBI:57455"/>
        <dbReference type="ChEBI" id="CHEBI:195366"/>
        <dbReference type="EC" id="3.5.4.9"/>
    </reaction>
</comment>
<comment type="catalytic activity">
    <reaction evidence="12">
        <text>(6R)-5,10-methylene-5,6,7,8-tetrahydrofolate + NADP(+) = (6R)-5,10-methenyltetrahydrofolate + NADPH</text>
        <dbReference type="Rhea" id="RHEA:22812"/>
        <dbReference type="ChEBI" id="CHEBI:15636"/>
        <dbReference type="ChEBI" id="CHEBI:57455"/>
        <dbReference type="ChEBI" id="CHEBI:57783"/>
        <dbReference type="ChEBI" id="CHEBI:58349"/>
        <dbReference type="EC" id="1.5.1.5"/>
    </reaction>
</comment>
<keyword evidence="9 12" id="KW-0368">Histidine biosynthesis</keyword>
<evidence type="ECO:0000256" key="3">
    <source>
        <dbReference type="ARBA" id="ARBA00022563"/>
    </source>
</evidence>
<evidence type="ECO:0000259" key="14">
    <source>
        <dbReference type="Pfam" id="PF02882"/>
    </source>
</evidence>
<evidence type="ECO:0000256" key="5">
    <source>
        <dbReference type="ARBA" id="ARBA00022755"/>
    </source>
</evidence>
<dbReference type="EC" id="3.5.4.9" evidence="12"/>
<comment type="function">
    <text evidence="12">Catalyzes the oxidation of 5,10-methylenetetrahydrofolate to 5,10-methenyltetrahydrofolate and then the hydrolysis of 5,10-methenyltetrahydrofolate to 10-formyltetrahydrofolate.</text>
</comment>
<evidence type="ECO:0000256" key="12">
    <source>
        <dbReference type="HAMAP-Rule" id="MF_01576"/>
    </source>
</evidence>
<feature type="binding site" evidence="12">
    <location>
        <position position="231"/>
    </location>
    <ligand>
        <name>NADP(+)</name>
        <dbReference type="ChEBI" id="CHEBI:58349"/>
    </ligand>
</feature>
<protein>
    <recommendedName>
        <fullName evidence="12">Bifunctional protein FolD</fullName>
    </recommendedName>
    <domain>
        <recommendedName>
            <fullName evidence="12">Methylenetetrahydrofolate dehydrogenase</fullName>
            <ecNumber evidence="12">1.5.1.5</ecNumber>
        </recommendedName>
    </domain>
    <domain>
        <recommendedName>
            <fullName evidence="12">Methenyltetrahydrofolate cyclohydrolase</fullName>
            <ecNumber evidence="12">3.5.4.9</ecNumber>
        </recommendedName>
    </domain>
</protein>
<evidence type="ECO:0000256" key="10">
    <source>
        <dbReference type="ARBA" id="ARBA00023167"/>
    </source>
</evidence>
<dbReference type="InterPro" id="IPR020631">
    <property type="entry name" value="THF_DH/CycHdrlase_NAD-bd_dom"/>
</dbReference>
<dbReference type="InterPro" id="IPR036291">
    <property type="entry name" value="NAD(P)-bd_dom_sf"/>
</dbReference>
<dbReference type="PANTHER" id="PTHR48099">
    <property type="entry name" value="C-1-TETRAHYDROFOLATE SYNTHASE, CYTOPLASMIC-RELATED"/>
    <property type="match status" value="1"/>
</dbReference>
<dbReference type="Pfam" id="PF02882">
    <property type="entry name" value="THF_DHG_CYH_C"/>
    <property type="match status" value="1"/>
</dbReference>
<evidence type="ECO:0000313" key="15">
    <source>
        <dbReference type="EMBL" id="RQW62179.1"/>
    </source>
</evidence>
<evidence type="ECO:0000256" key="9">
    <source>
        <dbReference type="ARBA" id="ARBA00023102"/>
    </source>
</evidence>
<dbReference type="GO" id="GO:0005829">
    <property type="term" value="C:cytosol"/>
    <property type="evidence" value="ECO:0007669"/>
    <property type="project" value="TreeGrafter"/>
</dbReference>
<organism evidence="15 16">
    <name type="scientific">Vibrio viridaestus</name>
    <dbReference type="NCBI Taxonomy" id="2487322"/>
    <lineage>
        <taxon>Bacteria</taxon>
        <taxon>Pseudomonadati</taxon>
        <taxon>Pseudomonadota</taxon>
        <taxon>Gammaproteobacteria</taxon>
        <taxon>Vibrionales</taxon>
        <taxon>Vibrionaceae</taxon>
        <taxon>Vibrio</taxon>
    </lineage>
</organism>
<dbReference type="Pfam" id="PF00763">
    <property type="entry name" value="THF_DHG_CYH"/>
    <property type="match status" value="1"/>
</dbReference>